<proteinExistence type="predicted"/>
<evidence type="ECO:0000313" key="2">
    <source>
        <dbReference type="EMBL" id="VFJ53097.1"/>
    </source>
</evidence>
<protein>
    <submittedName>
        <fullName evidence="2">Uncharacterized protein</fullName>
    </submittedName>
</protein>
<evidence type="ECO:0000313" key="1">
    <source>
        <dbReference type="EMBL" id="VFJ48140.1"/>
    </source>
</evidence>
<dbReference type="EMBL" id="CAADEY010000020">
    <property type="protein sequence ID" value="VFJ48140.1"/>
    <property type="molecule type" value="Genomic_DNA"/>
</dbReference>
<sequence length="102" mass="11584">MATITARSQASFYETADALSSVGVLSRLPDRFEKEELAGVFPPSEEEELHLSPRLKEEIDRDIAISRAQIRSGQCKKLDDGFMRGFLEEAHRRNADIFKKND</sequence>
<gene>
    <name evidence="2" type="ORF">BECKDK2373B_GA0170837_10411</name>
    <name evidence="1" type="ORF">BECKDK2373C_GA0170839_102027</name>
</gene>
<organism evidence="2">
    <name type="scientific">Candidatus Kentrum sp. DK</name>
    <dbReference type="NCBI Taxonomy" id="2126562"/>
    <lineage>
        <taxon>Bacteria</taxon>
        <taxon>Pseudomonadati</taxon>
        <taxon>Pseudomonadota</taxon>
        <taxon>Gammaproteobacteria</taxon>
        <taxon>Candidatus Kentrum</taxon>
    </lineage>
</organism>
<dbReference type="AlphaFoldDB" id="A0A450SID4"/>
<reference evidence="2" key="1">
    <citation type="submission" date="2019-02" db="EMBL/GenBank/DDBJ databases">
        <authorList>
            <person name="Gruber-Vodicka R. H."/>
            <person name="Seah K. B. B."/>
        </authorList>
    </citation>
    <scope>NUCLEOTIDE SEQUENCE</scope>
    <source>
        <strain evidence="1">BECK_DK161</strain>
        <strain evidence="2">BECK_DK47</strain>
    </source>
</reference>
<dbReference type="EMBL" id="CAADEX010000041">
    <property type="protein sequence ID" value="VFJ53097.1"/>
    <property type="molecule type" value="Genomic_DNA"/>
</dbReference>
<accession>A0A450SID4</accession>
<name>A0A450SID4_9GAMM</name>